<proteinExistence type="predicted"/>
<sequence>AIAGVGQFDENGADKVKGPNGKGKGKGEKSKPCEERASTSSSQKGTILEHFHPVEAKTRPTPTQDSSDLSEEEVASPLISFVEKPKKQSWVGVCAIPQSYTLTTGRDTNILLAMERLWRNPN</sequence>
<evidence type="ECO:0000256" key="1">
    <source>
        <dbReference type="SAM" id="MobiDB-lite"/>
    </source>
</evidence>
<feature type="non-terminal residue" evidence="2">
    <location>
        <position position="1"/>
    </location>
</feature>
<protein>
    <submittedName>
        <fullName evidence="2">Uncharacterized protein</fullName>
    </submittedName>
</protein>
<feature type="compositionally biased region" description="Basic and acidic residues" evidence="1">
    <location>
        <begin position="25"/>
        <end position="37"/>
    </location>
</feature>
<name>A0AAV2SCZ1_MEGNR</name>
<dbReference type="Proteomes" id="UP001497623">
    <property type="component" value="Unassembled WGS sequence"/>
</dbReference>
<evidence type="ECO:0000313" key="3">
    <source>
        <dbReference type="Proteomes" id="UP001497623"/>
    </source>
</evidence>
<organism evidence="2 3">
    <name type="scientific">Meganyctiphanes norvegica</name>
    <name type="common">Northern krill</name>
    <name type="synonym">Thysanopoda norvegica</name>
    <dbReference type="NCBI Taxonomy" id="48144"/>
    <lineage>
        <taxon>Eukaryota</taxon>
        <taxon>Metazoa</taxon>
        <taxon>Ecdysozoa</taxon>
        <taxon>Arthropoda</taxon>
        <taxon>Crustacea</taxon>
        <taxon>Multicrustacea</taxon>
        <taxon>Malacostraca</taxon>
        <taxon>Eumalacostraca</taxon>
        <taxon>Eucarida</taxon>
        <taxon>Euphausiacea</taxon>
        <taxon>Euphausiidae</taxon>
        <taxon>Meganyctiphanes</taxon>
    </lineage>
</organism>
<gene>
    <name evidence="2" type="ORF">MNOR_LOCUS35208</name>
</gene>
<feature type="region of interest" description="Disordered" evidence="1">
    <location>
        <begin position="1"/>
        <end position="74"/>
    </location>
</feature>
<comment type="caution">
    <text evidence="2">The sequence shown here is derived from an EMBL/GenBank/DDBJ whole genome shotgun (WGS) entry which is preliminary data.</text>
</comment>
<accession>A0AAV2SCZ1</accession>
<dbReference type="AlphaFoldDB" id="A0AAV2SCZ1"/>
<keyword evidence="3" id="KW-1185">Reference proteome</keyword>
<evidence type="ECO:0000313" key="2">
    <source>
        <dbReference type="EMBL" id="CAL4179636.1"/>
    </source>
</evidence>
<reference evidence="2 3" key="1">
    <citation type="submission" date="2024-05" db="EMBL/GenBank/DDBJ databases">
        <authorList>
            <person name="Wallberg A."/>
        </authorList>
    </citation>
    <scope>NUCLEOTIDE SEQUENCE [LARGE SCALE GENOMIC DNA]</scope>
</reference>
<dbReference type="EMBL" id="CAXKWB010057605">
    <property type="protein sequence ID" value="CAL4179636.1"/>
    <property type="molecule type" value="Genomic_DNA"/>
</dbReference>
<feature type="compositionally biased region" description="Basic and acidic residues" evidence="1">
    <location>
        <begin position="47"/>
        <end position="58"/>
    </location>
</feature>